<dbReference type="AlphaFoldDB" id="A0A5K7XES7"/>
<dbReference type="InterPro" id="IPR043129">
    <property type="entry name" value="ATPase_NBD"/>
</dbReference>
<evidence type="ECO:0000313" key="3">
    <source>
        <dbReference type="Proteomes" id="UP000326837"/>
    </source>
</evidence>
<dbReference type="Gene3D" id="3.30.420.40">
    <property type="match status" value="2"/>
</dbReference>
<organism evidence="2 3">
    <name type="scientific">Lacipirellula parvula</name>
    <dbReference type="NCBI Taxonomy" id="2650471"/>
    <lineage>
        <taxon>Bacteria</taxon>
        <taxon>Pseudomonadati</taxon>
        <taxon>Planctomycetota</taxon>
        <taxon>Planctomycetia</taxon>
        <taxon>Pirellulales</taxon>
        <taxon>Lacipirellulaceae</taxon>
        <taxon>Lacipirellula</taxon>
    </lineage>
</organism>
<evidence type="ECO:0000259" key="1">
    <source>
        <dbReference type="Pfam" id="PF01869"/>
    </source>
</evidence>
<evidence type="ECO:0000313" key="2">
    <source>
        <dbReference type="EMBL" id="BBO35300.1"/>
    </source>
</evidence>
<accession>A0A5K7XES7</accession>
<dbReference type="Pfam" id="PF01869">
    <property type="entry name" value="BcrAD_BadFG"/>
    <property type="match status" value="1"/>
</dbReference>
<dbReference type="RefSeq" id="WP_152100707.1">
    <property type="nucleotide sequence ID" value="NZ_AP021861.1"/>
</dbReference>
<dbReference type="PANTHER" id="PTHR43190:SF3">
    <property type="entry name" value="N-ACETYL-D-GLUCOSAMINE KINASE"/>
    <property type="match status" value="1"/>
</dbReference>
<gene>
    <name evidence="2" type="ORF">PLANPX_4912</name>
</gene>
<dbReference type="InterPro" id="IPR002731">
    <property type="entry name" value="ATPase_BadF"/>
</dbReference>
<dbReference type="EMBL" id="AP021861">
    <property type="protein sequence ID" value="BBO35300.1"/>
    <property type="molecule type" value="Genomic_DNA"/>
</dbReference>
<proteinExistence type="predicted"/>
<dbReference type="InterPro" id="IPR052519">
    <property type="entry name" value="Euk-type_GlcNAc_Kinase"/>
</dbReference>
<protein>
    <recommendedName>
        <fullName evidence="1">ATPase BadF/BadG/BcrA/BcrD type domain-containing protein</fullName>
    </recommendedName>
</protein>
<dbReference type="Proteomes" id="UP000326837">
    <property type="component" value="Chromosome"/>
</dbReference>
<dbReference type="SUPFAM" id="SSF53067">
    <property type="entry name" value="Actin-like ATPase domain"/>
    <property type="match status" value="2"/>
</dbReference>
<keyword evidence="3" id="KW-1185">Reference proteome</keyword>
<dbReference type="KEGG" id="lpav:PLANPX_4912"/>
<reference evidence="3" key="1">
    <citation type="submission" date="2019-10" db="EMBL/GenBank/DDBJ databases">
        <title>Lacipirellula parvula gen. nov., sp. nov., representing a lineage of planctomycetes widespread in freshwater anoxic habitats, and description of the family Lacipirellulaceae.</title>
        <authorList>
            <person name="Dedysh S.N."/>
            <person name="Kulichevskaya I.S."/>
            <person name="Beletsky A.V."/>
            <person name="Rakitin A.L."/>
            <person name="Mardanov A.V."/>
            <person name="Ivanova A.A."/>
            <person name="Saltykova V.X."/>
            <person name="Rijpstra W.I.C."/>
            <person name="Sinninghe Damste J.S."/>
            <person name="Ravin N.V."/>
        </authorList>
    </citation>
    <scope>NUCLEOTIDE SEQUENCE [LARGE SCALE GENOMIC DNA]</scope>
    <source>
        <strain evidence="3">PX69</strain>
    </source>
</reference>
<dbReference type="PANTHER" id="PTHR43190">
    <property type="entry name" value="N-ACETYL-D-GLUCOSAMINE KINASE"/>
    <property type="match status" value="1"/>
</dbReference>
<dbReference type="CDD" id="cd24007">
    <property type="entry name" value="ASKHA_NBD_eukNAGK-like"/>
    <property type="match status" value="1"/>
</dbReference>
<feature type="domain" description="ATPase BadF/BadG/BcrA/BcrD type" evidence="1">
    <location>
        <begin position="14"/>
        <end position="275"/>
    </location>
</feature>
<name>A0A5K7XES7_9BACT</name>
<sequence length="317" mass="32757">MPTPPTSTDAPLAIGVDGGGTKTEVWLAQLDGATPPAILGRGLAASSNPRAVGMETALANLGEAINLAWADAKQPKRAVRVAVLAMSGAGHAAVREEIGAWARTQGIADEIRFEHDAEPVLAEGTPAGQGIALIVGTGSAAIGADVQGKKHVVGGWGYHYGDEGSAYWIGREALVEVARSADGRSAPTMLVALLMAKLEVDEPRSILGALEKTGNVRGAIARLAVVVEQAAREGDVAALRIVREGARELALMTATLATRLELGPKFPLALAGGVICGSDLLYNELLAALAQRDIAPDPVKRVPNPVAGCLRLAQRYL</sequence>